<evidence type="ECO:0000313" key="2">
    <source>
        <dbReference type="EMBL" id="KAE9388929.1"/>
    </source>
</evidence>
<proteinExistence type="predicted"/>
<dbReference type="OrthoDB" id="346907at2759"/>
<dbReference type="AlphaFoldDB" id="A0A6A4GT06"/>
<dbReference type="Pfam" id="PF07714">
    <property type="entry name" value="PK_Tyr_Ser-Thr"/>
    <property type="match status" value="1"/>
</dbReference>
<dbReference type="SMART" id="SM00220">
    <property type="entry name" value="S_TKc"/>
    <property type="match status" value="1"/>
</dbReference>
<organism evidence="2 3">
    <name type="scientific">Gymnopus androsaceus JB14</name>
    <dbReference type="NCBI Taxonomy" id="1447944"/>
    <lineage>
        <taxon>Eukaryota</taxon>
        <taxon>Fungi</taxon>
        <taxon>Dikarya</taxon>
        <taxon>Basidiomycota</taxon>
        <taxon>Agaricomycotina</taxon>
        <taxon>Agaricomycetes</taxon>
        <taxon>Agaricomycetidae</taxon>
        <taxon>Agaricales</taxon>
        <taxon>Marasmiineae</taxon>
        <taxon>Omphalotaceae</taxon>
        <taxon>Gymnopus</taxon>
    </lineage>
</organism>
<sequence length="472" mass="53093">MLIQASNKLSGPLHSAEPYFSNKTQILSLAATDAFHEKSFGKDEAAFVMEVLQTEIDRMRTHKNAHKRRYLKSIRHLNHVHKVLPPSMFLKGLVRESSTAVAGGGFADIWTGRLDKQRVCIKVLRFFQQGSDREALLKALSKEVLLWRQLNHPNILPFLGINTELFSPSFCIVSPWMSNGDIMSYARNSSLDLSTKLEHTIQIAEGLFYLHGLDPPVVHGDIKGANILISDERRCCLADFGLSVLDTQSMNPAHTASVQGSLRWLAPEFINPTPMPIQGRLTSRDIYAFGCTVFEILTGQPPFSHHNLDISVAIDVLKGVRPVLPSLVIPKEDVFKSICAMLDSCWTEEIKHRPDARDVLDFLKHVHNLLRYPEQELELFSLFTVLNAAEKVPKSSLSVTKRDVIITLLAPNGFRTIVAEIRMTSSTATLFQMVKYPVASLSLLGLRGSQRYRRTLPQLWLMHVIETNIPIL</sequence>
<dbReference type="InterPro" id="IPR008271">
    <property type="entry name" value="Ser/Thr_kinase_AS"/>
</dbReference>
<dbReference type="Proteomes" id="UP000799118">
    <property type="component" value="Unassembled WGS sequence"/>
</dbReference>
<evidence type="ECO:0000259" key="1">
    <source>
        <dbReference type="PROSITE" id="PS50011"/>
    </source>
</evidence>
<evidence type="ECO:0000313" key="3">
    <source>
        <dbReference type="Proteomes" id="UP000799118"/>
    </source>
</evidence>
<dbReference type="PROSITE" id="PS00108">
    <property type="entry name" value="PROTEIN_KINASE_ST"/>
    <property type="match status" value="1"/>
</dbReference>
<keyword evidence="3" id="KW-1185">Reference proteome</keyword>
<name>A0A6A4GT06_9AGAR</name>
<keyword evidence="2" id="KW-0808">Transferase</keyword>
<dbReference type="PROSITE" id="PS50011">
    <property type="entry name" value="PROTEIN_KINASE_DOM"/>
    <property type="match status" value="1"/>
</dbReference>
<dbReference type="EMBL" id="ML769719">
    <property type="protein sequence ID" value="KAE9388929.1"/>
    <property type="molecule type" value="Genomic_DNA"/>
</dbReference>
<keyword evidence="2" id="KW-0418">Kinase</keyword>
<gene>
    <name evidence="2" type="ORF">BT96DRAFT_416365</name>
</gene>
<dbReference type="GO" id="GO:0004674">
    <property type="term" value="F:protein serine/threonine kinase activity"/>
    <property type="evidence" value="ECO:0007669"/>
    <property type="project" value="TreeGrafter"/>
</dbReference>
<dbReference type="InterPro" id="IPR011009">
    <property type="entry name" value="Kinase-like_dom_sf"/>
</dbReference>
<dbReference type="InterPro" id="IPR001245">
    <property type="entry name" value="Ser-Thr/Tyr_kinase_cat_dom"/>
</dbReference>
<feature type="domain" description="Protein kinase" evidence="1">
    <location>
        <begin position="95"/>
        <end position="370"/>
    </location>
</feature>
<dbReference type="InterPro" id="IPR051681">
    <property type="entry name" value="Ser/Thr_Kinases-Pseudokinases"/>
</dbReference>
<dbReference type="GO" id="GO:0005524">
    <property type="term" value="F:ATP binding"/>
    <property type="evidence" value="ECO:0007669"/>
    <property type="project" value="InterPro"/>
</dbReference>
<dbReference type="Gene3D" id="1.10.510.10">
    <property type="entry name" value="Transferase(Phosphotransferase) domain 1"/>
    <property type="match status" value="1"/>
</dbReference>
<dbReference type="PANTHER" id="PTHR44329">
    <property type="entry name" value="SERINE/THREONINE-PROTEIN KINASE TNNI3K-RELATED"/>
    <property type="match status" value="1"/>
</dbReference>
<protein>
    <submittedName>
        <fullName evidence="2">Kinase-like protein</fullName>
    </submittedName>
</protein>
<accession>A0A6A4GT06</accession>
<dbReference type="InterPro" id="IPR000719">
    <property type="entry name" value="Prot_kinase_dom"/>
</dbReference>
<dbReference type="SUPFAM" id="SSF56112">
    <property type="entry name" value="Protein kinase-like (PK-like)"/>
    <property type="match status" value="1"/>
</dbReference>
<reference evidence="2" key="1">
    <citation type="journal article" date="2019" name="Environ. Microbiol.">
        <title>Fungal ecological strategies reflected in gene transcription - a case study of two litter decomposers.</title>
        <authorList>
            <person name="Barbi F."/>
            <person name="Kohler A."/>
            <person name="Barry K."/>
            <person name="Baskaran P."/>
            <person name="Daum C."/>
            <person name="Fauchery L."/>
            <person name="Ihrmark K."/>
            <person name="Kuo A."/>
            <person name="LaButti K."/>
            <person name="Lipzen A."/>
            <person name="Morin E."/>
            <person name="Grigoriev I.V."/>
            <person name="Henrissat B."/>
            <person name="Lindahl B."/>
            <person name="Martin F."/>
        </authorList>
    </citation>
    <scope>NUCLEOTIDE SEQUENCE</scope>
    <source>
        <strain evidence="2">JB14</strain>
    </source>
</reference>